<dbReference type="InterPro" id="IPR012338">
    <property type="entry name" value="Beta-lactam/transpept-like"/>
</dbReference>
<dbReference type="PANTHER" id="PTHR46825">
    <property type="entry name" value="D-ALANYL-D-ALANINE-CARBOXYPEPTIDASE/ENDOPEPTIDASE AMPH"/>
    <property type="match status" value="1"/>
</dbReference>
<proteinExistence type="predicted"/>
<dbReference type="PANTHER" id="PTHR46825:SF11">
    <property type="entry name" value="PENICILLIN-BINDING PROTEIN 4"/>
    <property type="match status" value="1"/>
</dbReference>
<dbReference type="GO" id="GO:0016020">
    <property type="term" value="C:membrane"/>
    <property type="evidence" value="ECO:0007669"/>
    <property type="project" value="UniProtKB-SubCell"/>
</dbReference>
<dbReference type="Proteomes" id="UP000283095">
    <property type="component" value="Chromosome"/>
</dbReference>
<accession>A0A3T0KKR9</accession>
<gene>
    <name evidence="3" type="ORF">BAOM_0220</name>
</gene>
<dbReference type="OrthoDB" id="9803467at2"/>
<reference evidence="3 4" key="1">
    <citation type="submission" date="2018-01" db="EMBL/GenBank/DDBJ databases">
        <title>Bacillus asahii Genome sequencing and assembly.</title>
        <authorList>
            <person name="Jiang H."/>
            <person name="Feng Y."/>
            <person name="Zhao F."/>
            <person name="Lin X."/>
        </authorList>
    </citation>
    <scope>NUCLEOTIDE SEQUENCE [LARGE SCALE GENOMIC DNA]</scope>
    <source>
        <strain evidence="3 4">OM18</strain>
    </source>
</reference>
<evidence type="ECO:0000256" key="2">
    <source>
        <dbReference type="ARBA" id="ARBA00023136"/>
    </source>
</evidence>
<dbReference type="EMBL" id="CP026095">
    <property type="protein sequence ID" value="AZV40927.1"/>
    <property type="molecule type" value="Genomic_DNA"/>
</dbReference>
<dbReference type="Gene3D" id="3.40.710.10">
    <property type="entry name" value="DD-peptidase/beta-lactamase superfamily"/>
    <property type="match status" value="1"/>
</dbReference>
<dbReference type="RefSeq" id="WP_127758713.1">
    <property type="nucleotide sequence ID" value="NZ_CP026095.1"/>
</dbReference>
<comment type="subcellular location">
    <subcellularLocation>
        <location evidence="1">Membrane</location>
    </subcellularLocation>
</comment>
<evidence type="ECO:0000313" key="3">
    <source>
        <dbReference type="EMBL" id="AZV40927.1"/>
    </source>
</evidence>
<dbReference type="InterPro" id="IPR050491">
    <property type="entry name" value="AmpC-like"/>
</dbReference>
<dbReference type="SUPFAM" id="SSF56601">
    <property type="entry name" value="beta-lactamase/transpeptidase-like"/>
    <property type="match status" value="1"/>
</dbReference>
<dbReference type="InterPro" id="IPR001466">
    <property type="entry name" value="Beta-lactam-related"/>
</dbReference>
<name>A0A3T0KKR9_9BACI</name>
<organism evidence="3 4">
    <name type="scientific">Peribacillus asahii</name>
    <dbReference type="NCBI Taxonomy" id="228899"/>
    <lineage>
        <taxon>Bacteria</taxon>
        <taxon>Bacillati</taxon>
        <taxon>Bacillota</taxon>
        <taxon>Bacilli</taxon>
        <taxon>Bacillales</taxon>
        <taxon>Bacillaceae</taxon>
        <taxon>Peribacillus</taxon>
    </lineage>
</organism>
<evidence type="ECO:0000256" key="1">
    <source>
        <dbReference type="ARBA" id="ARBA00004370"/>
    </source>
</evidence>
<keyword evidence="2" id="KW-0472">Membrane</keyword>
<sequence length="376" mass="42574">MKKVFKILGITCLSTIVLLLSVAFVFGSTKHSNLIGNEESKIKEYMEEFSKEEKFDGSVLVFHRGKVILDQSYGLADKENKLPFKNDTLFPIGSITKSMTAVAILQLEEQGKLSISDLLSDYMPELPNANKITLHQLLNHSSGLTDFLEVDEIKGDYTKAYSEKEIINSFKNRPLTSNPGEKYAYISSGYYLLGKIIEQVSGEAYSTYLQNHIFKPAGMNDTFVMSERNVDKIQVKGYENEELIKNLHPSLLFACGDVVSTKADLVKYISAIEKDRVLSEKQKSKMVTSHIDIVPSLAGYGYGWYVADSFLSFNEKEFWHGGSMPGLRSGLIRYPENDLTIIIFSNKGSEWNYVELSNELASIILDKRMWFIHRLQ</sequence>
<dbReference type="KEGG" id="pasa:BAOM_0220"/>
<dbReference type="Pfam" id="PF00144">
    <property type="entry name" value="Beta-lactamase"/>
    <property type="match status" value="1"/>
</dbReference>
<evidence type="ECO:0000313" key="4">
    <source>
        <dbReference type="Proteomes" id="UP000283095"/>
    </source>
</evidence>
<protein>
    <submittedName>
        <fullName evidence="3">Uncharacterized protein</fullName>
    </submittedName>
</protein>
<dbReference type="AlphaFoldDB" id="A0A3T0KKR9"/>